<comment type="similarity">
    <text evidence="1">Belongs to the MDM20/NAA25 family.</text>
</comment>
<evidence type="ECO:0000256" key="1">
    <source>
        <dbReference type="ARBA" id="ARBA00006298"/>
    </source>
</evidence>
<name>A0ABR2ZR51_9AGAR</name>
<comment type="caution">
    <text evidence="4">The sequence shown here is derived from an EMBL/GenBank/DDBJ whole genome shotgun (WGS) entry which is preliminary data.</text>
</comment>
<sequence>MSTAFDRQIRPIYDALDTGSNKSAIVACNKILKKNPKNDLVKALKALALVRSQKVEESLVLCDEVLASRPTDDSTLTAMMHVLRGLGRHNDMVTMFEEAYKQQPANEDLGAQTFYANVRASHWKSAQQTATKMYKQFQEERYLYWSIISAVLQANDPTTRPDMKTLLFKLAHRLITSAPRPSSLTSERFYLHLTILRELELYDEAATLLDSEAGRAYCATNLSCNELRRQIMKARGQIKEEGERAEKLIRDKNDRNWLEFLSVIDATFSHIAEDAGDEAKTQCSEQLRKAEEFFTSTAEADGSKERAGSLALLELEHRARTHEYPNRLVDLLLKYFDTFGDKNCCYEDVKPYLTLPPDELSRWNKSLESVPTTYTTIADLRRYINAQKLIRHNLQPEELTADAELGRAKLYTKQYLEALSLGQNLPTTELQPADDLAILAATAFVHLWKLTGKEQSLFDASVLLELGLTKSKQSFQMRLMLIRIYRLLAAPSLALEHYRQMRIKQVQNDTLSHFVLSHSSVFSLAATGDLTLSTECIEASQIYLTNTQETGDFIIRAFNTEKYSQIPEFISFEDRLDNSLQRDIIKMEHLRMRLAHELVSSDMIDMELIELKFIFDRPIVEHHDNRDLEILANYQPQNVDSFDDQTLLFGKLEGKPWLSSFLKLYIKAFTQASDLDDTVEEKLLVGDRPKQSPDLDKQVPLKERIKTRTEEELEELTLNETALTHYADALANWLEPYHDYARPPPSVVLAEAAKLTEKKTGFPLKGVEIPPQNGNSHKKDEEPPAVVDAPDTLVAFFQAMKARYDTVNESGSLLDTISALVTIQEALLLFAVATLRFKTPSVVKINKFGNASNFRTCLACIQSDCSGLQLVSQFKPIRTEALSAAKDVSTALVARSATESTQESRKTLIDNSTLNTSQLIDHDFILNIAKKVGDARKKVSEGVGKGLARLCTVYDS</sequence>
<feature type="coiled-coil region" evidence="2">
    <location>
        <begin position="224"/>
        <end position="251"/>
    </location>
</feature>
<proteinExistence type="inferred from homology"/>
<evidence type="ECO:0000313" key="4">
    <source>
        <dbReference type="EMBL" id="KAL0063740.1"/>
    </source>
</evidence>
<gene>
    <name evidence="4" type="primary">MDM20</name>
    <name evidence="4" type="ORF">AAF712_009297</name>
</gene>
<dbReference type="EMBL" id="JBBXMP010000074">
    <property type="protein sequence ID" value="KAL0063740.1"/>
    <property type="molecule type" value="Genomic_DNA"/>
</dbReference>
<reference evidence="4 5" key="1">
    <citation type="submission" date="2024-05" db="EMBL/GenBank/DDBJ databases">
        <title>A draft genome resource for the thread blight pathogen Marasmius tenuissimus strain MS-2.</title>
        <authorList>
            <person name="Yulfo-Soto G.E."/>
            <person name="Baruah I.K."/>
            <person name="Amoako-Attah I."/>
            <person name="Bukari Y."/>
            <person name="Meinhardt L.W."/>
            <person name="Bailey B.A."/>
            <person name="Cohen S.P."/>
        </authorList>
    </citation>
    <scope>NUCLEOTIDE SEQUENCE [LARGE SCALE GENOMIC DNA]</scope>
    <source>
        <strain evidence="4 5">MS-2</strain>
    </source>
</reference>
<dbReference type="Gene3D" id="1.25.40.1040">
    <property type="match status" value="1"/>
</dbReference>
<dbReference type="Pfam" id="PF09797">
    <property type="entry name" value="NatB_MDM20"/>
    <property type="match status" value="1"/>
</dbReference>
<organism evidence="4 5">
    <name type="scientific">Marasmius tenuissimus</name>
    <dbReference type="NCBI Taxonomy" id="585030"/>
    <lineage>
        <taxon>Eukaryota</taxon>
        <taxon>Fungi</taxon>
        <taxon>Dikarya</taxon>
        <taxon>Basidiomycota</taxon>
        <taxon>Agaricomycotina</taxon>
        <taxon>Agaricomycetes</taxon>
        <taxon>Agaricomycetidae</taxon>
        <taxon>Agaricales</taxon>
        <taxon>Marasmiineae</taxon>
        <taxon>Marasmiaceae</taxon>
        <taxon>Marasmius</taxon>
    </lineage>
</organism>
<dbReference type="PANTHER" id="PTHR22767">
    <property type="entry name" value="N-TERMINAL ACETYLTRANSFERASE-RELATED"/>
    <property type="match status" value="1"/>
</dbReference>
<evidence type="ECO:0000313" key="5">
    <source>
        <dbReference type="Proteomes" id="UP001437256"/>
    </source>
</evidence>
<evidence type="ECO:0000256" key="2">
    <source>
        <dbReference type="SAM" id="Coils"/>
    </source>
</evidence>
<dbReference type="SUPFAM" id="SSF48452">
    <property type="entry name" value="TPR-like"/>
    <property type="match status" value="1"/>
</dbReference>
<dbReference type="PANTHER" id="PTHR22767:SF3">
    <property type="entry name" value="N-ALPHA-ACETYLTRANSFERASE 25, NATB AUXILIARY SUBUNIT"/>
    <property type="match status" value="1"/>
</dbReference>
<accession>A0ABR2ZR51</accession>
<dbReference type="Proteomes" id="UP001437256">
    <property type="component" value="Unassembled WGS sequence"/>
</dbReference>
<keyword evidence="5" id="KW-1185">Reference proteome</keyword>
<feature type="region of interest" description="Disordered" evidence="3">
    <location>
        <begin position="763"/>
        <end position="785"/>
    </location>
</feature>
<evidence type="ECO:0000256" key="3">
    <source>
        <dbReference type="SAM" id="MobiDB-lite"/>
    </source>
</evidence>
<dbReference type="InterPro" id="IPR019183">
    <property type="entry name" value="NAA25_NatB_aux_su"/>
</dbReference>
<keyword evidence="2" id="KW-0175">Coiled coil</keyword>
<protein>
    <submittedName>
        <fullName evidence="4">Mitochondrial distribution and morphology</fullName>
    </submittedName>
</protein>
<dbReference type="InterPro" id="IPR011990">
    <property type="entry name" value="TPR-like_helical_dom_sf"/>
</dbReference>